<keyword evidence="2" id="KW-1185">Reference proteome</keyword>
<evidence type="ECO:0000313" key="2">
    <source>
        <dbReference type="Proteomes" id="UP001190700"/>
    </source>
</evidence>
<dbReference type="Proteomes" id="UP001190700">
    <property type="component" value="Unassembled WGS sequence"/>
</dbReference>
<reference evidence="1 2" key="1">
    <citation type="journal article" date="2015" name="Genome Biol. Evol.">
        <title>Comparative Genomics of a Bacterivorous Green Alga Reveals Evolutionary Causalities and Consequences of Phago-Mixotrophic Mode of Nutrition.</title>
        <authorList>
            <person name="Burns J.A."/>
            <person name="Paasch A."/>
            <person name="Narechania A."/>
            <person name="Kim E."/>
        </authorList>
    </citation>
    <scope>NUCLEOTIDE SEQUENCE [LARGE SCALE GENOMIC DNA]</scope>
    <source>
        <strain evidence="1 2">PLY_AMNH</strain>
    </source>
</reference>
<protein>
    <submittedName>
        <fullName evidence="1">Uncharacterized protein</fullName>
    </submittedName>
</protein>
<proteinExistence type="predicted"/>
<organism evidence="1 2">
    <name type="scientific">Cymbomonas tetramitiformis</name>
    <dbReference type="NCBI Taxonomy" id="36881"/>
    <lineage>
        <taxon>Eukaryota</taxon>
        <taxon>Viridiplantae</taxon>
        <taxon>Chlorophyta</taxon>
        <taxon>Pyramimonadophyceae</taxon>
        <taxon>Pyramimonadales</taxon>
        <taxon>Pyramimonadaceae</taxon>
        <taxon>Cymbomonas</taxon>
    </lineage>
</organism>
<sequence length="150" mass="16228">MTSTVAGDVDVDAFADELHTLSLEVGAAACVNQEKTKMIAAPAVALGSTQKMRGFPVKTPEEFDAEAQVPRAPAADEITETAPAPLRLLHQTWSEGQFDPGRKEYQPPVFQGTYQAESDTSSVDTARESTWLDPAQIAELSQKDGQTCWM</sequence>
<accession>A0AAE0FKU0</accession>
<name>A0AAE0FKU0_9CHLO</name>
<dbReference type="EMBL" id="LGRX02016893">
    <property type="protein sequence ID" value="KAK3261433.1"/>
    <property type="molecule type" value="Genomic_DNA"/>
</dbReference>
<evidence type="ECO:0000313" key="1">
    <source>
        <dbReference type="EMBL" id="KAK3261433.1"/>
    </source>
</evidence>
<gene>
    <name evidence="1" type="ORF">CYMTET_29660</name>
</gene>
<comment type="caution">
    <text evidence="1">The sequence shown here is derived from an EMBL/GenBank/DDBJ whole genome shotgun (WGS) entry which is preliminary data.</text>
</comment>
<dbReference type="AlphaFoldDB" id="A0AAE0FKU0"/>